<keyword evidence="2" id="KW-0256">Endoplasmic reticulum</keyword>
<dbReference type="InterPro" id="IPR029006">
    <property type="entry name" value="ADF-H/Gelsolin-like_dom_sf"/>
</dbReference>
<keyword evidence="3" id="KW-0813">Transport</keyword>
<protein>
    <recommendedName>
        <fullName evidence="10">Protein transport protein SEC24</fullName>
    </recommendedName>
</protein>
<dbReference type="GO" id="GO:0000149">
    <property type="term" value="F:SNARE binding"/>
    <property type="evidence" value="ECO:0007669"/>
    <property type="project" value="TreeGrafter"/>
</dbReference>
<dbReference type="EMBL" id="KN819538">
    <property type="protein sequence ID" value="KIJ08895.1"/>
    <property type="molecule type" value="Genomic_DNA"/>
</dbReference>
<dbReference type="GO" id="GO:0008270">
    <property type="term" value="F:zinc ion binding"/>
    <property type="evidence" value="ECO:0007669"/>
    <property type="project" value="TreeGrafter"/>
</dbReference>
<dbReference type="SUPFAM" id="SSF53300">
    <property type="entry name" value="vWA-like"/>
    <property type="match status" value="1"/>
</dbReference>
<proteinExistence type="predicted"/>
<dbReference type="SUPFAM" id="SSF81995">
    <property type="entry name" value="beta-sandwich domain of Sec23/24"/>
    <property type="match status" value="1"/>
</dbReference>
<keyword evidence="4" id="KW-0472">Membrane</keyword>
<evidence type="ECO:0000256" key="2">
    <source>
        <dbReference type="ARBA" id="ARBA00022824"/>
    </source>
</evidence>
<evidence type="ECO:0008006" key="10">
    <source>
        <dbReference type="Google" id="ProtNLM"/>
    </source>
</evidence>
<evidence type="ECO:0000259" key="6">
    <source>
        <dbReference type="Pfam" id="PF04811"/>
    </source>
</evidence>
<evidence type="ECO:0000256" key="1">
    <source>
        <dbReference type="ARBA" id="ARBA00004586"/>
    </source>
</evidence>
<dbReference type="GO" id="GO:0090110">
    <property type="term" value="P:COPII-coated vesicle cargo loading"/>
    <property type="evidence" value="ECO:0007669"/>
    <property type="project" value="TreeGrafter"/>
</dbReference>
<evidence type="ECO:0000313" key="9">
    <source>
        <dbReference type="Proteomes" id="UP000053647"/>
    </source>
</evidence>
<dbReference type="InterPro" id="IPR050550">
    <property type="entry name" value="SEC23_SEC24_subfamily"/>
</dbReference>
<evidence type="ECO:0000259" key="7">
    <source>
        <dbReference type="Pfam" id="PF08033"/>
    </source>
</evidence>
<dbReference type="Gene3D" id="1.20.120.730">
    <property type="entry name" value="Sec23/Sec24 helical domain"/>
    <property type="match status" value="1"/>
</dbReference>
<evidence type="ECO:0000313" key="8">
    <source>
        <dbReference type="EMBL" id="KIJ08895.1"/>
    </source>
</evidence>
<feature type="domain" description="Gelsolin-like" evidence="5">
    <location>
        <begin position="209"/>
        <end position="282"/>
    </location>
</feature>
<dbReference type="GO" id="GO:0005789">
    <property type="term" value="C:endoplasmic reticulum membrane"/>
    <property type="evidence" value="ECO:0007669"/>
    <property type="project" value="UniProtKB-SubCell"/>
</dbReference>
<evidence type="ECO:0000259" key="5">
    <source>
        <dbReference type="Pfam" id="PF00626"/>
    </source>
</evidence>
<dbReference type="Pfam" id="PF00626">
    <property type="entry name" value="Gelsolin"/>
    <property type="match status" value="1"/>
</dbReference>
<comment type="subcellular location">
    <subcellularLocation>
        <location evidence="1">Endoplasmic reticulum membrane</location>
    </subcellularLocation>
</comment>
<dbReference type="Pfam" id="PF04811">
    <property type="entry name" value="Sec23_trunk"/>
    <property type="match status" value="1"/>
</dbReference>
<dbReference type="InterPro" id="IPR006896">
    <property type="entry name" value="Sec23/24_trunk_dom"/>
</dbReference>
<dbReference type="GO" id="GO:0030127">
    <property type="term" value="C:COPII vesicle coat"/>
    <property type="evidence" value="ECO:0007669"/>
    <property type="project" value="InterPro"/>
</dbReference>
<dbReference type="InterPro" id="IPR036180">
    <property type="entry name" value="Gelsolin-like_dom_sf"/>
</dbReference>
<keyword evidence="9" id="KW-1185">Reference proteome</keyword>
<dbReference type="Gene3D" id="3.40.20.10">
    <property type="entry name" value="Severin"/>
    <property type="match status" value="1"/>
</dbReference>
<dbReference type="InterPro" id="IPR036465">
    <property type="entry name" value="vWFA_dom_sf"/>
</dbReference>
<dbReference type="SUPFAM" id="SSF82754">
    <property type="entry name" value="C-terminal, gelsolin-like domain of Sec23/24"/>
    <property type="match status" value="1"/>
</dbReference>
<dbReference type="AlphaFoldDB" id="A0A0C9SZV3"/>
<sequence>MFLFSSTYQDVASLACLPHCTSGQTFFYPAFNASRSEDAVKFAHEFGEVLGMPIMLEAVMCVHASKGLRMASFHGNFFVRSTDLLATPAVPTDPSYCIKIQIEDTLTAPFVVVQTAVLHTTCYGECQIRVVTLALPTTSSLSEVFTSADQVAIVTLLANKAIERSLMHFLLLALLTSLPSQTLVPYIYPTFYSLHNMPPKAGMVGENGVIMPTPLPLTSEHLERHGLFLIEDGQMVFLWISRDAVPQLVMDVFNLPNYELLRGGKPTLPVLDNPFSQRVNAIIQKTHEMRRGVYYPHLYVVKEDGEPPLRLSADSICHRHLCKSLKVAYPATILMDLY</sequence>
<feature type="domain" description="Sec23/Sec24 beta-sandwich" evidence="7">
    <location>
        <begin position="56"/>
        <end position="138"/>
    </location>
</feature>
<reference evidence="8 9" key="1">
    <citation type="submission" date="2014-06" db="EMBL/GenBank/DDBJ databases">
        <authorList>
            <consortium name="DOE Joint Genome Institute"/>
            <person name="Kuo A."/>
            <person name="Kohler A."/>
            <person name="Nagy L.G."/>
            <person name="Floudas D."/>
            <person name="Copeland A."/>
            <person name="Barry K.W."/>
            <person name="Cichocki N."/>
            <person name="Veneault-Fourrey C."/>
            <person name="LaButti K."/>
            <person name="Lindquist E.A."/>
            <person name="Lipzen A."/>
            <person name="Lundell T."/>
            <person name="Morin E."/>
            <person name="Murat C."/>
            <person name="Sun H."/>
            <person name="Tunlid A."/>
            <person name="Henrissat B."/>
            <person name="Grigoriev I.V."/>
            <person name="Hibbett D.S."/>
            <person name="Martin F."/>
            <person name="Nordberg H.P."/>
            <person name="Cantor M.N."/>
            <person name="Hua S.X."/>
        </authorList>
    </citation>
    <scope>NUCLEOTIDE SEQUENCE [LARGE SCALE GENOMIC DNA]</scope>
    <source>
        <strain evidence="8 9">ATCC 200175</strain>
    </source>
</reference>
<keyword evidence="3" id="KW-0931">ER-Golgi transport</keyword>
<name>A0A0C9SZV3_PAXIN</name>
<reference evidence="9" key="2">
    <citation type="submission" date="2015-01" db="EMBL/GenBank/DDBJ databases">
        <title>Evolutionary Origins and Diversification of the Mycorrhizal Mutualists.</title>
        <authorList>
            <consortium name="DOE Joint Genome Institute"/>
            <consortium name="Mycorrhizal Genomics Consortium"/>
            <person name="Kohler A."/>
            <person name="Kuo A."/>
            <person name="Nagy L.G."/>
            <person name="Floudas D."/>
            <person name="Copeland A."/>
            <person name="Barry K.W."/>
            <person name="Cichocki N."/>
            <person name="Veneault-Fourrey C."/>
            <person name="LaButti K."/>
            <person name="Lindquist E.A."/>
            <person name="Lipzen A."/>
            <person name="Lundell T."/>
            <person name="Morin E."/>
            <person name="Murat C."/>
            <person name="Riley R."/>
            <person name="Ohm R."/>
            <person name="Sun H."/>
            <person name="Tunlid A."/>
            <person name="Henrissat B."/>
            <person name="Grigoriev I.V."/>
            <person name="Hibbett D.S."/>
            <person name="Martin F."/>
        </authorList>
    </citation>
    <scope>NUCLEOTIDE SEQUENCE [LARGE SCALE GENOMIC DNA]</scope>
    <source>
        <strain evidence="9">ATCC 200175</strain>
    </source>
</reference>
<dbReference type="Proteomes" id="UP000053647">
    <property type="component" value="Unassembled WGS sequence"/>
</dbReference>
<dbReference type="GO" id="GO:0006886">
    <property type="term" value="P:intracellular protein transport"/>
    <property type="evidence" value="ECO:0007669"/>
    <property type="project" value="InterPro"/>
</dbReference>
<evidence type="ECO:0000256" key="4">
    <source>
        <dbReference type="ARBA" id="ARBA00023136"/>
    </source>
</evidence>
<feature type="domain" description="Sec23/Sec24 trunk" evidence="6">
    <location>
        <begin position="1"/>
        <end position="47"/>
    </location>
</feature>
<gene>
    <name evidence="8" type="ORF">PAXINDRAFT_18003</name>
</gene>
<dbReference type="PANTHER" id="PTHR13803:SF39">
    <property type="entry name" value="SECRETORY 24AB, ISOFORM A"/>
    <property type="match status" value="1"/>
</dbReference>
<evidence type="ECO:0000256" key="3">
    <source>
        <dbReference type="ARBA" id="ARBA00022892"/>
    </source>
</evidence>
<dbReference type="InterPro" id="IPR012990">
    <property type="entry name" value="Beta-sandwich_Sec23_24"/>
</dbReference>
<dbReference type="HOGENOM" id="CLU_004589_0_2_1"/>
<dbReference type="PANTHER" id="PTHR13803">
    <property type="entry name" value="SEC24-RELATED PROTEIN"/>
    <property type="match status" value="1"/>
</dbReference>
<organism evidence="8 9">
    <name type="scientific">Paxillus involutus ATCC 200175</name>
    <dbReference type="NCBI Taxonomy" id="664439"/>
    <lineage>
        <taxon>Eukaryota</taxon>
        <taxon>Fungi</taxon>
        <taxon>Dikarya</taxon>
        <taxon>Basidiomycota</taxon>
        <taxon>Agaricomycotina</taxon>
        <taxon>Agaricomycetes</taxon>
        <taxon>Agaricomycetidae</taxon>
        <taxon>Boletales</taxon>
        <taxon>Paxilineae</taxon>
        <taxon>Paxillaceae</taxon>
        <taxon>Paxillus</taxon>
    </lineage>
</organism>
<dbReference type="GO" id="GO:0070971">
    <property type="term" value="C:endoplasmic reticulum exit site"/>
    <property type="evidence" value="ECO:0007669"/>
    <property type="project" value="TreeGrafter"/>
</dbReference>
<dbReference type="Gene3D" id="2.60.40.1670">
    <property type="entry name" value="beta-sandwich domain of Sec23/24"/>
    <property type="match status" value="1"/>
</dbReference>
<dbReference type="InterPro" id="IPR007123">
    <property type="entry name" value="Gelsolin-like_dom"/>
</dbReference>
<accession>A0A0C9SZV3</accession>
<dbReference type="OrthoDB" id="49016at2759"/>
<dbReference type="Pfam" id="PF08033">
    <property type="entry name" value="Sec23_BS"/>
    <property type="match status" value="1"/>
</dbReference>